<proteinExistence type="predicted"/>
<evidence type="ECO:0000313" key="1">
    <source>
        <dbReference type="Proteomes" id="UP000887579"/>
    </source>
</evidence>
<protein>
    <submittedName>
        <fullName evidence="2">Septin-type G domain-containing protein</fullName>
    </submittedName>
</protein>
<dbReference type="WBParaSite" id="ES5_v2.g15320.t1">
    <property type="protein sequence ID" value="ES5_v2.g15320.t1"/>
    <property type="gene ID" value="ES5_v2.g15320"/>
</dbReference>
<evidence type="ECO:0000313" key="2">
    <source>
        <dbReference type="WBParaSite" id="ES5_v2.g15320.t1"/>
    </source>
</evidence>
<sequence>MPFAVVGSTDFVERDGKLVRARRYPWGIVEVENVDHCDFVKLREALLRINVDSLRTRTHKNLYEAYRRERLREMKMKDGDCGPKMQEAFKQKEKEFRDEMKQKDDEFQRQFIDRVNAKEEELKRREEVLLMREKEQREKFEEEFSRLESSLNSIREEKAKLEAKNTLHSKKNKQRL</sequence>
<dbReference type="Proteomes" id="UP000887579">
    <property type="component" value="Unplaced"/>
</dbReference>
<accession>A0AC34FDL9</accession>
<reference evidence="2" key="1">
    <citation type="submission" date="2022-11" db="UniProtKB">
        <authorList>
            <consortium name="WormBaseParasite"/>
        </authorList>
    </citation>
    <scope>IDENTIFICATION</scope>
</reference>
<organism evidence="1 2">
    <name type="scientific">Panagrolaimus sp. ES5</name>
    <dbReference type="NCBI Taxonomy" id="591445"/>
    <lineage>
        <taxon>Eukaryota</taxon>
        <taxon>Metazoa</taxon>
        <taxon>Ecdysozoa</taxon>
        <taxon>Nematoda</taxon>
        <taxon>Chromadorea</taxon>
        <taxon>Rhabditida</taxon>
        <taxon>Tylenchina</taxon>
        <taxon>Panagrolaimomorpha</taxon>
        <taxon>Panagrolaimoidea</taxon>
        <taxon>Panagrolaimidae</taxon>
        <taxon>Panagrolaimus</taxon>
    </lineage>
</organism>
<name>A0AC34FDL9_9BILA</name>